<dbReference type="AlphaFoldDB" id="A0A939JSX6"/>
<sequence length="327" mass="35319">MQRTMGNAAVSAALDRRAVGEAGPGTEPDAEDAESEFRLGTAAALQRVVNDDVKDLLGADRLHLSIGGGGGVAALRRARPVQDLDLRLHVPGRLGEDREFRQELMTRLKAILQDDVDDSTGTTVRGSFGGVEVSITLGQVPTQTRSMYVHDSTERVALTVVDPLRLFTDKVTAFAGRKEKEGEDLTQKRERDLRDLLTLYPQITAGRELTDVLAEHADDAQRIHQGLKSAGRFGQELGRFRKAHEDSFGAQDWEVLHEVARALSAAAKAQTKPRTGITARQTGNGPADPSGAAVPPGGADPPGAGKTDRKADKKARRQQKLADREQE</sequence>
<comment type="caution">
    <text evidence="2">The sequence shown here is derived from an EMBL/GenBank/DDBJ whole genome shotgun (WGS) entry which is preliminary data.</text>
</comment>
<dbReference type="Pfam" id="PF08843">
    <property type="entry name" value="AbiEii"/>
    <property type="match status" value="1"/>
</dbReference>
<organism evidence="2 3">
    <name type="scientific">Streptomyces triculaminicus</name>
    <dbReference type="NCBI Taxonomy" id="2816232"/>
    <lineage>
        <taxon>Bacteria</taxon>
        <taxon>Bacillati</taxon>
        <taxon>Actinomycetota</taxon>
        <taxon>Actinomycetes</taxon>
        <taxon>Kitasatosporales</taxon>
        <taxon>Streptomycetaceae</taxon>
        <taxon>Streptomyces</taxon>
    </lineage>
</organism>
<keyword evidence="3" id="KW-1185">Reference proteome</keyword>
<dbReference type="EMBL" id="JAFMOF010000004">
    <property type="protein sequence ID" value="MBO0655845.1"/>
    <property type="molecule type" value="Genomic_DNA"/>
</dbReference>
<feature type="region of interest" description="Disordered" evidence="1">
    <location>
        <begin position="1"/>
        <end position="35"/>
    </location>
</feature>
<accession>A0A939JSX6</accession>
<dbReference type="InterPro" id="IPR014942">
    <property type="entry name" value="AbiEii"/>
</dbReference>
<proteinExistence type="predicted"/>
<protein>
    <submittedName>
        <fullName evidence="2">Nucleotidyl transferase AbiEii/AbiGii toxin family protein</fullName>
    </submittedName>
</protein>
<evidence type="ECO:0000313" key="3">
    <source>
        <dbReference type="Proteomes" id="UP000664781"/>
    </source>
</evidence>
<dbReference type="GO" id="GO:0016740">
    <property type="term" value="F:transferase activity"/>
    <property type="evidence" value="ECO:0007669"/>
    <property type="project" value="UniProtKB-KW"/>
</dbReference>
<reference evidence="2" key="1">
    <citation type="submission" date="2021-03" db="EMBL/GenBank/DDBJ databases">
        <title>Streptomyces strains.</title>
        <authorList>
            <person name="Lund M.B."/>
            <person name="Toerring T."/>
        </authorList>
    </citation>
    <scope>NUCLEOTIDE SEQUENCE</scope>
    <source>
        <strain evidence="2">JCM 4242</strain>
    </source>
</reference>
<keyword evidence="2" id="KW-0808">Transferase</keyword>
<evidence type="ECO:0000256" key="1">
    <source>
        <dbReference type="SAM" id="MobiDB-lite"/>
    </source>
</evidence>
<feature type="compositionally biased region" description="Low complexity" evidence="1">
    <location>
        <begin position="285"/>
        <end position="305"/>
    </location>
</feature>
<gene>
    <name evidence="2" type="ORF">J1792_24625</name>
</gene>
<dbReference type="Proteomes" id="UP000664781">
    <property type="component" value="Unassembled WGS sequence"/>
</dbReference>
<name>A0A939JSX6_9ACTN</name>
<dbReference type="RefSeq" id="WP_207248234.1">
    <property type="nucleotide sequence ID" value="NZ_JAFMOF010000004.1"/>
</dbReference>
<evidence type="ECO:0000313" key="2">
    <source>
        <dbReference type="EMBL" id="MBO0655845.1"/>
    </source>
</evidence>
<feature type="region of interest" description="Disordered" evidence="1">
    <location>
        <begin position="266"/>
        <end position="327"/>
    </location>
</feature>